<feature type="transmembrane region" description="Helical" evidence="1">
    <location>
        <begin position="269"/>
        <end position="290"/>
    </location>
</feature>
<keyword evidence="1" id="KW-0812">Transmembrane</keyword>
<feature type="transmembrane region" description="Helical" evidence="1">
    <location>
        <begin position="178"/>
        <end position="196"/>
    </location>
</feature>
<dbReference type="KEGG" id="eha:Ethha_1203"/>
<dbReference type="RefSeq" id="WP_013485115.1">
    <property type="nucleotide sequence ID" value="NC_014828.1"/>
</dbReference>
<dbReference type="AlphaFoldDB" id="E6U548"/>
<keyword evidence="1" id="KW-1133">Transmembrane helix</keyword>
<dbReference type="EMBL" id="CP002400">
    <property type="protein sequence ID" value="ADU26754.1"/>
    <property type="molecule type" value="Genomic_DNA"/>
</dbReference>
<feature type="transmembrane region" description="Helical" evidence="1">
    <location>
        <begin position="149"/>
        <end position="166"/>
    </location>
</feature>
<keyword evidence="1" id="KW-0472">Membrane</keyword>
<protein>
    <submittedName>
        <fullName evidence="3">Sporulation stage III protein AE</fullName>
    </submittedName>
</protein>
<sequence length="375" mass="38408">MKRLLILLLLLPLLSMPVSADTGQILSEQVQKSGASDLNGNVPSSVRGALGKMGVNGADPQNVRGFSLGNVFGFLWQKLGDAASAPFKAIAAVFGILLLCALAEAMKNTFAEKSMKTVFEIVCTLSIAGVLAVPITQCISAAAATVRDSSTFMTAFLPVYGGLAVASGHPTSGVISQGIVLVMAQVITQIASTTFVPMVSIFLAFCIIGSIAPGVNIGGLAGFARKIVNVGLVLSLTIFTAVLTIQGFIAQAADTVTMKTAKFVVSSAVPVVGGAISDALNTVVSCAGLLKNAVGAYAIIVFLAAYLPVLLECVLWMLAVEFSVALAEIVNVGNVSTLLKGVLDALKMLVALVVACALAMIVSVCILLLVSGQTT</sequence>
<feature type="transmembrane region" description="Helical" evidence="1">
    <location>
        <begin position="348"/>
        <end position="370"/>
    </location>
</feature>
<gene>
    <name evidence="3" type="ordered locus">Ethha_1203</name>
</gene>
<dbReference type="HOGENOM" id="CLU_060898_0_0_9"/>
<keyword evidence="4" id="KW-1185">Reference proteome</keyword>
<evidence type="ECO:0000313" key="3">
    <source>
        <dbReference type="EMBL" id="ADU26754.1"/>
    </source>
</evidence>
<evidence type="ECO:0000256" key="1">
    <source>
        <dbReference type="SAM" id="Phobius"/>
    </source>
</evidence>
<dbReference type="eggNOG" id="ENOG502Z7PW">
    <property type="taxonomic scope" value="Bacteria"/>
</dbReference>
<dbReference type="Proteomes" id="UP000001551">
    <property type="component" value="Chromosome"/>
</dbReference>
<feature type="transmembrane region" description="Helical" evidence="1">
    <location>
        <begin position="297"/>
        <end position="319"/>
    </location>
</feature>
<organism evidence="3 4">
    <name type="scientific">Ethanoligenens harbinense (strain DSM 18485 / JCM 12961 / CGMCC 1.5033 / YUAN-3)</name>
    <dbReference type="NCBI Taxonomy" id="663278"/>
    <lineage>
        <taxon>Bacteria</taxon>
        <taxon>Bacillati</taxon>
        <taxon>Bacillota</taxon>
        <taxon>Clostridia</taxon>
        <taxon>Eubacteriales</taxon>
        <taxon>Oscillospiraceae</taxon>
        <taxon>Ethanoligenens</taxon>
    </lineage>
</organism>
<dbReference type="STRING" id="663278.Ethha_1203"/>
<proteinExistence type="predicted"/>
<name>E6U548_ETHHY</name>
<reference evidence="3 4" key="1">
    <citation type="submission" date="2010-12" db="EMBL/GenBank/DDBJ databases">
        <title>Complete sequence of Ethanoligenens harbinense YUAN-3.</title>
        <authorList>
            <person name="Lucas S."/>
            <person name="Copeland A."/>
            <person name="Lapidus A."/>
            <person name="Cheng J.-F."/>
            <person name="Bruce D."/>
            <person name="Goodwin L."/>
            <person name="Pitluck S."/>
            <person name="Chertkov O."/>
            <person name="Misra M."/>
            <person name="Detter J.C."/>
            <person name="Han C."/>
            <person name="Tapia R."/>
            <person name="Land M."/>
            <person name="Hauser L."/>
            <person name="Jeffries C."/>
            <person name="Kyrpides N."/>
            <person name="Ivanova N."/>
            <person name="Mikhailova N."/>
            <person name="Wang A."/>
            <person name="Mouttaki H."/>
            <person name="He Z."/>
            <person name="Zhou J."/>
            <person name="Hemme C.L."/>
            <person name="Woyke T."/>
        </authorList>
    </citation>
    <scope>NUCLEOTIDE SEQUENCE [LARGE SCALE GENOMIC DNA]</scope>
    <source>
        <strain evidence="4">DSM 18485 / JCM 12961 / CGMCC 1.5033 / YUAN-3</strain>
    </source>
</reference>
<feature type="transmembrane region" description="Helical" evidence="1">
    <location>
        <begin position="85"/>
        <end position="106"/>
    </location>
</feature>
<feature type="transmembrane region" description="Helical" evidence="1">
    <location>
        <begin position="202"/>
        <end position="223"/>
    </location>
</feature>
<evidence type="ECO:0000313" key="4">
    <source>
        <dbReference type="Proteomes" id="UP000001551"/>
    </source>
</evidence>
<feature type="transmembrane region" description="Helical" evidence="1">
    <location>
        <begin position="230"/>
        <end position="249"/>
    </location>
</feature>
<feature type="transmembrane region" description="Helical" evidence="1">
    <location>
        <begin position="118"/>
        <end position="143"/>
    </location>
</feature>
<feature type="chain" id="PRO_5003209773" evidence="2">
    <location>
        <begin position="21"/>
        <end position="375"/>
    </location>
</feature>
<accession>E6U548</accession>
<evidence type="ECO:0000256" key="2">
    <source>
        <dbReference type="SAM" id="SignalP"/>
    </source>
</evidence>
<feature type="signal peptide" evidence="2">
    <location>
        <begin position="1"/>
        <end position="20"/>
    </location>
</feature>
<dbReference type="InterPro" id="IPR014194">
    <property type="entry name" value="Spore_III_AE"/>
</dbReference>
<dbReference type="Pfam" id="PF09546">
    <property type="entry name" value="Spore_III_AE"/>
    <property type="match status" value="1"/>
</dbReference>
<keyword evidence="2" id="KW-0732">Signal</keyword>